<dbReference type="RefSeq" id="XP_013399488.1">
    <property type="nucleotide sequence ID" value="XM_013544034.2"/>
</dbReference>
<dbReference type="Pfam" id="PF00168">
    <property type="entry name" value="C2"/>
    <property type="match status" value="2"/>
</dbReference>
<keyword evidence="3" id="KW-1185">Reference proteome</keyword>
<evidence type="ECO:0000313" key="5">
    <source>
        <dbReference type="RefSeq" id="XP_013399490.1"/>
    </source>
</evidence>
<organism evidence="6">
    <name type="scientific">Lingula anatina</name>
    <name type="common">Brachiopod</name>
    <name type="synonym">Lingula unguis</name>
    <dbReference type="NCBI Taxonomy" id="7574"/>
    <lineage>
        <taxon>Eukaryota</taxon>
        <taxon>Metazoa</taxon>
        <taxon>Spiralia</taxon>
        <taxon>Lophotrochozoa</taxon>
        <taxon>Brachiopoda</taxon>
        <taxon>Linguliformea</taxon>
        <taxon>Lingulata</taxon>
        <taxon>Lingulida</taxon>
        <taxon>Linguloidea</taxon>
        <taxon>Lingulidae</taxon>
        <taxon>Lingula</taxon>
    </lineage>
</organism>
<evidence type="ECO:0000313" key="4">
    <source>
        <dbReference type="RefSeq" id="XP_013399488.1"/>
    </source>
</evidence>
<feature type="compositionally biased region" description="Low complexity" evidence="1">
    <location>
        <begin position="55"/>
        <end position="67"/>
    </location>
</feature>
<evidence type="ECO:0000313" key="3">
    <source>
        <dbReference type="Proteomes" id="UP000085678"/>
    </source>
</evidence>
<dbReference type="InterPro" id="IPR035892">
    <property type="entry name" value="C2_domain_sf"/>
</dbReference>
<feature type="compositionally biased region" description="Basic residues" evidence="1">
    <location>
        <begin position="271"/>
        <end position="283"/>
    </location>
</feature>
<dbReference type="PROSITE" id="PS50004">
    <property type="entry name" value="C2"/>
    <property type="match status" value="2"/>
</dbReference>
<protein>
    <submittedName>
        <fullName evidence="4 5">Synaptotagmin-7</fullName>
    </submittedName>
</protein>
<dbReference type="RefSeq" id="XP_013399491.1">
    <property type="nucleotide sequence ID" value="XM_013544037.2"/>
</dbReference>
<dbReference type="PANTHER" id="PTHR46291:SF4">
    <property type="entry name" value="C2 CALCIUM-DEPENDENT DOMAIN-CONTAINING PROTEIN 4C-LIKE"/>
    <property type="match status" value="1"/>
</dbReference>
<dbReference type="InterPro" id="IPR000008">
    <property type="entry name" value="C2_dom"/>
</dbReference>
<feature type="region of interest" description="Disordered" evidence="1">
    <location>
        <begin position="49"/>
        <end position="81"/>
    </location>
</feature>
<feature type="domain" description="C2" evidence="2">
    <location>
        <begin position="343"/>
        <end position="465"/>
    </location>
</feature>
<reference evidence="4 5" key="1">
    <citation type="submission" date="2023-09" db="UniProtKB">
        <authorList>
            <consortium name="RefSeq"/>
        </authorList>
    </citation>
    <scope>IDENTIFICATION</scope>
    <source>
        <tissue evidence="4 5">Gonads</tissue>
    </source>
</reference>
<dbReference type="RefSeq" id="XP_013399492.1">
    <property type="nucleotide sequence ID" value="XM_013544038.2"/>
</dbReference>
<dbReference type="Gene3D" id="2.60.40.150">
    <property type="entry name" value="C2 domain"/>
    <property type="match status" value="2"/>
</dbReference>
<dbReference type="AlphaFoldDB" id="A0A1S3INL5"/>
<dbReference type="OMA" id="DKHCDAR"/>
<evidence type="ECO:0000313" key="7">
    <source>
        <dbReference type="RefSeq" id="XP_013399492.1"/>
    </source>
</evidence>
<dbReference type="SUPFAM" id="SSF49562">
    <property type="entry name" value="C2 domain (Calcium/lipid-binding domain, CaLB)"/>
    <property type="match status" value="2"/>
</dbReference>
<accession>A0A1S3INL5</accession>
<dbReference type="PANTHER" id="PTHR46291">
    <property type="entry name" value="C2 DOMAIN-CONTAINING PROTEIN"/>
    <property type="match status" value="1"/>
</dbReference>
<feature type="region of interest" description="Disordered" evidence="1">
    <location>
        <begin position="184"/>
        <end position="283"/>
    </location>
</feature>
<feature type="compositionally biased region" description="Basic and acidic residues" evidence="1">
    <location>
        <begin position="187"/>
        <end position="217"/>
    </location>
</feature>
<dbReference type="Proteomes" id="UP000085678">
    <property type="component" value="Unplaced"/>
</dbReference>
<evidence type="ECO:0000256" key="1">
    <source>
        <dbReference type="SAM" id="MobiDB-lite"/>
    </source>
</evidence>
<dbReference type="STRING" id="7574.A0A1S3INL5"/>
<dbReference type="SMART" id="SM00239">
    <property type="entry name" value="C2"/>
    <property type="match status" value="2"/>
</dbReference>
<dbReference type="GeneID" id="106165714"/>
<feature type="domain" description="C2" evidence="2">
    <location>
        <begin position="475"/>
        <end position="611"/>
    </location>
</feature>
<name>A0A1S3INL5_LINAN</name>
<dbReference type="RefSeq" id="XP_013399490.1">
    <property type="nucleotide sequence ID" value="XM_013544036.2"/>
</dbReference>
<dbReference type="OrthoDB" id="9947256at2759"/>
<sequence length="621" mass="70337">MNSVKGWWMHKTKHSLNIPKLYVGNDNPLQQMHSNVLTPNSIPEFTIPGMDTRSQDSASSTSSGVDSFPCSINTSPARSPTGRVSPYNLCVRQTHSAPVSPIGVREPCLSSGGLPSAEELRSDDTNADPFSVSAMTLPHFRTKTSYGFTTLLETPHTRRKESLFHDSDSSPSVSPFTTRALRHRVNIKPDKKTEENTFHKSDTSPLFEYRHSDENLSRNHTGSLRIRRHHALPLGALKPGNGSDSDISLKRSPPPTISPRRSPEFSPIQQRQKRSGLYQRRRSSLVLPENTGKCISTSGKEKDKNSRIPNRLLFRRSSLPGQSLEYSLSSPCDSERLQRLIAEFGEAKISVQYLSDTKQLKVVLVKGENIGGQSKHPNNVNTFAKLYLCPGKLQKQTSKVVKRTRDPEYNEVFYFKDLSLEELQEKSLKIKFYNKTHNLRRLEYIGDLELDLSTVNLQEETRMWMDLQAKQDVEGLGILQIATCFEPKTERLTLTVKQARDLPKQSISGYPDPYVKVEVTQPGRPPMKEQTRARKGSRCPVYNASFVFHISPKFEDLNYTTVTLTVYDHQNLRSDIPLGQICLGYGSTEDLEMSYWATVLQSPDHEFKEWLDLNEVQKHST</sequence>
<dbReference type="CDD" id="cd00276">
    <property type="entry name" value="C2B_Synaptotagmin"/>
    <property type="match status" value="1"/>
</dbReference>
<dbReference type="InterPro" id="IPR043549">
    <property type="entry name" value="C2C4C/C2C4D"/>
</dbReference>
<evidence type="ECO:0000313" key="6">
    <source>
        <dbReference type="RefSeq" id="XP_013399491.1"/>
    </source>
</evidence>
<evidence type="ECO:0000259" key="2">
    <source>
        <dbReference type="PROSITE" id="PS50004"/>
    </source>
</evidence>
<feature type="region of interest" description="Disordered" evidence="1">
    <location>
        <begin position="159"/>
        <end position="178"/>
    </location>
</feature>
<dbReference type="KEGG" id="lak:106165714"/>
<proteinExistence type="predicted"/>
<gene>
    <name evidence="4 5 6 7" type="primary">LOC106165714</name>
</gene>